<comment type="caution">
    <text evidence="3">The sequence shown here is derived from an EMBL/GenBank/DDBJ whole genome shotgun (WGS) entry which is preliminary data.</text>
</comment>
<reference evidence="3 4" key="1">
    <citation type="journal article" date="2017" name="Arch. Microbiol.">
        <title>Mariprofundus micogutta sp. nov., a novel iron-oxidizing zetaproteobacterium isolated from a deep-sea hydrothermal field at the Bayonnaise knoll of the Izu-Ogasawara arc, and a description of Mariprofundales ord. nov. and Zetaproteobacteria classis nov.</title>
        <authorList>
            <person name="Makita H."/>
            <person name="Tanaka E."/>
            <person name="Mitsunobu S."/>
            <person name="Miyazaki M."/>
            <person name="Nunoura T."/>
            <person name="Uematsu K."/>
            <person name="Takaki Y."/>
            <person name="Nishi S."/>
            <person name="Shimamura S."/>
            <person name="Takai K."/>
        </authorList>
    </citation>
    <scope>NUCLEOTIDE SEQUENCE [LARGE SCALE GENOMIC DNA]</scope>
    <source>
        <strain evidence="3 4">ET2</strain>
    </source>
</reference>
<gene>
    <name evidence="3" type="ORF">MMIC_P0570</name>
</gene>
<keyword evidence="4" id="KW-1185">Reference proteome</keyword>
<dbReference type="RefSeq" id="WP_072658840.1">
    <property type="nucleotide sequence ID" value="NZ_BDFD01000003.1"/>
</dbReference>
<keyword evidence="2" id="KW-0456">Lyase</keyword>
<keyword evidence="1" id="KW-0479">Metal-binding</keyword>
<dbReference type="EMBL" id="BDFD01000003">
    <property type="protein sequence ID" value="GAV19621.1"/>
    <property type="molecule type" value="Genomic_DNA"/>
</dbReference>
<proteinExistence type="predicted"/>
<dbReference type="AlphaFoldDB" id="A0A1L8CL39"/>
<dbReference type="Gene3D" id="3.40.50.1400">
    <property type="match status" value="2"/>
</dbReference>
<sequence>MKILLAHGSSDANHAKQVNNLADEVSCLLGEEVGAAFLSNERLANGATVLPLFLGAGNHVTEDIPKLVEASNCSLLPSLNEHANALVKMVYGHLTQESKRINVLFALYRFSGFTSLTAAIHSNNKSCSKVAMASMHSEPSVTSVLNHWHADGLKQVTLQPMLLFDGCSLARIHSMIAESSHSDVTLAPVLSEHEGFAGLIANMFREHT</sequence>
<dbReference type="Pfam" id="PF01903">
    <property type="entry name" value="CbiX"/>
    <property type="match status" value="1"/>
</dbReference>
<evidence type="ECO:0000256" key="2">
    <source>
        <dbReference type="ARBA" id="ARBA00023239"/>
    </source>
</evidence>
<dbReference type="OrthoDB" id="9797895at2"/>
<dbReference type="CDD" id="cd03416">
    <property type="entry name" value="CbiX_SirB_N"/>
    <property type="match status" value="1"/>
</dbReference>
<name>A0A1L8CL39_9PROT</name>
<dbReference type="GO" id="GO:0046872">
    <property type="term" value="F:metal ion binding"/>
    <property type="evidence" value="ECO:0007669"/>
    <property type="project" value="UniProtKB-KW"/>
</dbReference>
<evidence type="ECO:0000256" key="1">
    <source>
        <dbReference type="ARBA" id="ARBA00022723"/>
    </source>
</evidence>
<dbReference type="Proteomes" id="UP000231632">
    <property type="component" value="Unassembled WGS sequence"/>
</dbReference>
<protein>
    <submittedName>
        <fullName evidence="3">Sirohydrochlorin cobaltochelatase</fullName>
    </submittedName>
</protein>
<dbReference type="GO" id="GO:0016829">
    <property type="term" value="F:lyase activity"/>
    <property type="evidence" value="ECO:0007669"/>
    <property type="project" value="UniProtKB-KW"/>
</dbReference>
<accession>A0A1L8CL39</accession>
<dbReference type="InterPro" id="IPR002762">
    <property type="entry name" value="CbiX-like"/>
</dbReference>
<dbReference type="SUPFAM" id="SSF53800">
    <property type="entry name" value="Chelatase"/>
    <property type="match status" value="1"/>
</dbReference>
<evidence type="ECO:0000313" key="4">
    <source>
        <dbReference type="Proteomes" id="UP000231632"/>
    </source>
</evidence>
<dbReference type="STRING" id="1921010.MMIC_P0570"/>
<organism evidence="3 4">
    <name type="scientific">Mariprofundus micogutta</name>
    <dbReference type="NCBI Taxonomy" id="1921010"/>
    <lineage>
        <taxon>Bacteria</taxon>
        <taxon>Pseudomonadati</taxon>
        <taxon>Pseudomonadota</taxon>
        <taxon>Candidatius Mariprofundia</taxon>
        <taxon>Mariprofundales</taxon>
        <taxon>Mariprofundaceae</taxon>
        <taxon>Mariprofundus</taxon>
    </lineage>
</organism>
<evidence type="ECO:0000313" key="3">
    <source>
        <dbReference type="EMBL" id="GAV19621.1"/>
    </source>
</evidence>